<evidence type="ECO:0000313" key="1">
    <source>
        <dbReference type="EMBL" id="CAI2189308.1"/>
    </source>
</evidence>
<dbReference type="Proteomes" id="UP001153678">
    <property type="component" value="Unassembled WGS sequence"/>
</dbReference>
<evidence type="ECO:0000313" key="2">
    <source>
        <dbReference type="Proteomes" id="UP001153678"/>
    </source>
</evidence>
<proteinExistence type="predicted"/>
<dbReference type="EMBL" id="CAMKVN010005744">
    <property type="protein sequence ID" value="CAI2189308.1"/>
    <property type="molecule type" value="Genomic_DNA"/>
</dbReference>
<name>A0A9W4WYT2_9GLOM</name>
<keyword evidence="2" id="KW-1185">Reference proteome</keyword>
<reference evidence="1" key="1">
    <citation type="submission" date="2022-08" db="EMBL/GenBank/DDBJ databases">
        <authorList>
            <person name="Kallberg Y."/>
            <person name="Tangrot J."/>
            <person name="Rosling A."/>
        </authorList>
    </citation>
    <scope>NUCLEOTIDE SEQUENCE</scope>
    <source>
        <strain evidence="1">Wild A</strain>
    </source>
</reference>
<sequence>MDLYDEDFQFELVNPEFEQELYEIEPLEEELANDDEKILELLVYVSFTYKSIIYSNVPVEYPSTSPDYIS</sequence>
<organism evidence="1 2">
    <name type="scientific">Funneliformis geosporum</name>
    <dbReference type="NCBI Taxonomy" id="1117311"/>
    <lineage>
        <taxon>Eukaryota</taxon>
        <taxon>Fungi</taxon>
        <taxon>Fungi incertae sedis</taxon>
        <taxon>Mucoromycota</taxon>
        <taxon>Glomeromycotina</taxon>
        <taxon>Glomeromycetes</taxon>
        <taxon>Glomerales</taxon>
        <taxon>Glomeraceae</taxon>
        <taxon>Funneliformis</taxon>
    </lineage>
</organism>
<dbReference type="AlphaFoldDB" id="A0A9W4WYT2"/>
<accession>A0A9W4WYT2</accession>
<gene>
    <name evidence="1" type="ORF">FWILDA_LOCUS14015</name>
</gene>
<protein>
    <submittedName>
        <fullName evidence="1">3779_t:CDS:1</fullName>
    </submittedName>
</protein>
<dbReference type="OrthoDB" id="2408369at2759"/>
<comment type="caution">
    <text evidence="1">The sequence shown here is derived from an EMBL/GenBank/DDBJ whole genome shotgun (WGS) entry which is preliminary data.</text>
</comment>